<feature type="binding site" evidence="4 6">
    <location>
        <position position="98"/>
    </location>
    <ligand>
        <name>substrate</name>
    </ligand>
</feature>
<feature type="site" description="Transition state stabilizer" evidence="4 7">
    <location>
        <position position="176"/>
    </location>
</feature>
<accession>A0A9Q8ZSZ5</accession>
<feature type="active site" description="Tele-phosphohistidine intermediate" evidence="4 5">
    <location>
        <position position="9"/>
    </location>
</feature>
<comment type="similarity">
    <text evidence="1 4">Belongs to the phosphoglycerate mutase family. BPG-dependent PGAM subfamily.</text>
</comment>
<dbReference type="EC" id="5.4.2.11" evidence="4 8"/>
<dbReference type="InterPro" id="IPR001345">
    <property type="entry name" value="PG/BPGM_mutase_AS"/>
</dbReference>
<dbReference type="InterPro" id="IPR029033">
    <property type="entry name" value="His_PPase_superfam"/>
</dbReference>
<dbReference type="InterPro" id="IPR005952">
    <property type="entry name" value="Phosphogly_mut1"/>
</dbReference>
<feature type="binding site" evidence="4 6">
    <location>
        <begin position="8"/>
        <end position="15"/>
    </location>
    <ligand>
        <name>substrate</name>
    </ligand>
</feature>
<evidence type="ECO:0000256" key="7">
    <source>
        <dbReference type="PIRSR" id="PIRSR613078-3"/>
    </source>
</evidence>
<dbReference type="GO" id="GO:0004619">
    <property type="term" value="F:phosphoglycerate mutase activity"/>
    <property type="evidence" value="ECO:0007669"/>
    <property type="project" value="UniProtKB-UniRule"/>
</dbReference>
<comment type="catalytic activity">
    <reaction evidence="4 8">
        <text>(2R)-2-phosphoglycerate = (2R)-3-phosphoglycerate</text>
        <dbReference type="Rhea" id="RHEA:15901"/>
        <dbReference type="ChEBI" id="CHEBI:58272"/>
        <dbReference type="ChEBI" id="CHEBI:58289"/>
        <dbReference type="EC" id="5.4.2.11"/>
    </reaction>
</comment>
<evidence type="ECO:0000313" key="10">
    <source>
        <dbReference type="Proteomes" id="UP001055911"/>
    </source>
</evidence>
<dbReference type="GO" id="GO:0006096">
    <property type="term" value="P:glycolytic process"/>
    <property type="evidence" value="ECO:0007669"/>
    <property type="project" value="UniProtKB-UniRule"/>
</dbReference>
<feature type="binding site" evidence="4 6">
    <location>
        <begin position="21"/>
        <end position="22"/>
    </location>
    <ligand>
        <name>substrate</name>
    </ligand>
</feature>
<feature type="binding site" evidence="4 6">
    <location>
        <position position="60"/>
    </location>
    <ligand>
        <name>substrate</name>
    </ligand>
</feature>
<dbReference type="PANTHER" id="PTHR11931">
    <property type="entry name" value="PHOSPHOGLYCERATE MUTASE"/>
    <property type="match status" value="1"/>
</dbReference>
<dbReference type="PROSITE" id="PS00175">
    <property type="entry name" value="PG_MUTASE"/>
    <property type="match status" value="1"/>
</dbReference>
<evidence type="ECO:0000256" key="4">
    <source>
        <dbReference type="HAMAP-Rule" id="MF_01039"/>
    </source>
</evidence>
<proteinExistence type="inferred from homology"/>
<dbReference type="Proteomes" id="UP001055911">
    <property type="component" value="Chromosome"/>
</dbReference>
<keyword evidence="4" id="KW-0312">Gluconeogenesis</keyword>
<dbReference type="RefSeq" id="WP_252766259.1">
    <property type="nucleotide sequence ID" value="NZ_CP097119.1"/>
</dbReference>
<dbReference type="SUPFAM" id="SSF53254">
    <property type="entry name" value="Phosphoglycerate mutase-like"/>
    <property type="match status" value="1"/>
</dbReference>
<dbReference type="HAMAP" id="MF_01039">
    <property type="entry name" value="PGAM_GpmA"/>
    <property type="match status" value="1"/>
</dbReference>
<evidence type="ECO:0000256" key="3">
    <source>
        <dbReference type="ARBA" id="ARBA00023235"/>
    </source>
</evidence>
<keyword evidence="3 4" id="KW-0413">Isomerase</keyword>
<evidence type="ECO:0000313" key="9">
    <source>
        <dbReference type="EMBL" id="USS88742.1"/>
    </source>
</evidence>
<feature type="active site" description="Proton donor/acceptor" evidence="4 5">
    <location>
        <position position="87"/>
    </location>
</feature>
<dbReference type="PIRSF" id="PIRSF000709">
    <property type="entry name" value="6PFK_2-Ptase"/>
    <property type="match status" value="1"/>
</dbReference>
<dbReference type="GO" id="GO:0006094">
    <property type="term" value="P:gluconeogenesis"/>
    <property type="evidence" value="ECO:0007669"/>
    <property type="project" value="UniProtKB-UniRule"/>
</dbReference>
<feature type="binding site" evidence="4 6">
    <location>
        <begin position="87"/>
        <end position="90"/>
    </location>
    <ligand>
        <name>substrate</name>
    </ligand>
</feature>
<comment type="caution">
    <text evidence="4">Lacks conserved residue(s) required for the propagation of feature annotation.</text>
</comment>
<organism evidence="9 10">
    <name type="scientific">Fructilactobacillus cliffordii</name>
    <dbReference type="NCBI Taxonomy" id="2940299"/>
    <lineage>
        <taxon>Bacteria</taxon>
        <taxon>Bacillati</taxon>
        <taxon>Bacillota</taxon>
        <taxon>Bacilli</taxon>
        <taxon>Lactobacillales</taxon>
        <taxon>Lactobacillaceae</taxon>
        <taxon>Fructilactobacillus</taxon>
    </lineage>
</organism>
<evidence type="ECO:0000256" key="2">
    <source>
        <dbReference type="ARBA" id="ARBA00023152"/>
    </source>
</evidence>
<evidence type="ECO:0000256" key="1">
    <source>
        <dbReference type="ARBA" id="ARBA00006717"/>
    </source>
</evidence>
<evidence type="ECO:0000256" key="6">
    <source>
        <dbReference type="PIRSR" id="PIRSR613078-2"/>
    </source>
</evidence>
<protein>
    <recommendedName>
        <fullName evidence="4 8">2,3-bisphosphoglycerate-dependent phosphoglycerate mutase</fullName>
        <shortName evidence="4">BPG-dependent PGAM</shortName>
        <shortName evidence="4">PGAM</shortName>
        <shortName evidence="4">Phosphoglyceromutase</shortName>
        <shortName evidence="4">dPGM</shortName>
        <ecNumber evidence="4 8">5.4.2.11</ecNumber>
    </recommendedName>
</protein>
<dbReference type="CDD" id="cd07067">
    <property type="entry name" value="HP_PGM_like"/>
    <property type="match status" value="1"/>
</dbReference>
<dbReference type="NCBIfam" id="TIGR01258">
    <property type="entry name" value="pgm_1"/>
    <property type="match status" value="1"/>
</dbReference>
<reference evidence="9" key="1">
    <citation type="submission" date="2022-05" db="EMBL/GenBank/DDBJ databases">
        <authorList>
            <person name="Oliphant S.A."/>
            <person name="Watson-Haigh N.S."/>
            <person name="Sumby K.M."/>
            <person name="Gardner J.M."/>
            <person name="Jiranek V."/>
        </authorList>
    </citation>
    <scope>NUCLEOTIDE SEQUENCE</scope>
    <source>
        <strain evidence="9">KI4_B1</strain>
    </source>
</reference>
<evidence type="ECO:0000256" key="8">
    <source>
        <dbReference type="RuleBase" id="RU004512"/>
    </source>
</evidence>
<dbReference type="EMBL" id="CP097119">
    <property type="protein sequence ID" value="USS88742.1"/>
    <property type="molecule type" value="Genomic_DNA"/>
</dbReference>
<dbReference type="SMART" id="SM00855">
    <property type="entry name" value="PGAM"/>
    <property type="match status" value="1"/>
</dbReference>
<keyword evidence="2 4" id="KW-0324">Glycolysis</keyword>
<dbReference type="Gene3D" id="3.40.50.1240">
    <property type="entry name" value="Phosphoglycerate mutase-like"/>
    <property type="match status" value="1"/>
</dbReference>
<dbReference type="AlphaFoldDB" id="A0A9Q8ZSZ5"/>
<gene>
    <name evidence="4" type="primary">gpmA</name>
    <name evidence="9" type="ORF">M3M40_04375</name>
</gene>
<sequence length="223" mass="25820">MAKLVLIRHGESTANQQHIFTGWNDVPLTEQGKLEAREAGKRLQQLKLSFTAAHTSYLKRAIQSENIVLDSINQLWISQYKTWRLNERHYGALRGRKKPVVREEVGEVRFMQWRRSFTAVPPLLDDVTTKRRYARIGIQEPRAESLKMAYDRLLPYWQDQLAPRLLQHENQLIVAHGSSLRALIKYLENLSDVAIDGVEVPNAQPIVYTLDDQLQIADKQILQ</sequence>
<evidence type="ECO:0000256" key="5">
    <source>
        <dbReference type="PIRSR" id="PIRSR613078-1"/>
    </source>
</evidence>
<dbReference type="InterPro" id="IPR013078">
    <property type="entry name" value="His_Pase_superF_clade-1"/>
</dbReference>
<dbReference type="Pfam" id="PF00300">
    <property type="entry name" value="His_Phos_1"/>
    <property type="match status" value="1"/>
</dbReference>
<feature type="binding site" evidence="4 6">
    <location>
        <begin position="114"/>
        <end position="115"/>
    </location>
    <ligand>
        <name>substrate</name>
    </ligand>
</feature>
<keyword evidence="10" id="KW-1185">Reference proteome</keyword>
<comment type="function">
    <text evidence="4 8">Catalyzes the interconversion of 2-phosphoglycerate and 3-phosphoglycerate.</text>
</comment>
<name>A0A9Q8ZSZ5_9LACO</name>
<comment type="pathway">
    <text evidence="4 8">Carbohydrate degradation; glycolysis; pyruvate from D-glyceraldehyde 3-phosphate: step 3/5.</text>
</comment>